<sequence length="182" mass="21507">MALLYSKIKVAQYEVELKNKPQEMLLASPKGTVPVLVLEDGRVIDESIDIMIWALTQSDPEGWLCSELEEQSNELIHLNDVHFKPILDNYKYPQRTEKNDPLYYREKASHYLDKLNSLLMKQRFLLAERINLADVAIFPFIRQFYMVDPQWFARSGYPYVHAWLQYFLNSELFLAVMKKLTQ</sequence>
<gene>
    <name evidence="2" type="ORF">Lste_0855</name>
</gene>
<dbReference type="PROSITE" id="PS50405">
    <property type="entry name" value="GST_CTER"/>
    <property type="match status" value="1"/>
</dbReference>
<dbReference type="PATRIC" id="fig|947033.5.peg.912"/>
<reference evidence="2 3" key="1">
    <citation type="submission" date="2015-11" db="EMBL/GenBank/DDBJ databases">
        <title>Genomic analysis of 38 Legionella species identifies large and diverse effector repertoires.</title>
        <authorList>
            <person name="Burstein D."/>
            <person name="Amaro F."/>
            <person name="Zusman T."/>
            <person name="Lifshitz Z."/>
            <person name="Cohen O."/>
            <person name="Gilbert J.A."/>
            <person name="Pupko T."/>
            <person name="Shuman H.A."/>
            <person name="Segal G."/>
        </authorList>
    </citation>
    <scope>NUCLEOTIDE SEQUENCE [LARGE SCALE GENOMIC DNA]</scope>
    <source>
        <strain evidence="2 3">IMVS3376</strain>
    </source>
</reference>
<dbReference type="PANTHER" id="PTHR43968">
    <property type="match status" value="1"/>
</dbReference>
<dbReference type="InterPro" id="IPR010987">
    <property type="entry name" value="Glutathione-S-Trfase_C-like"/>
</dbReference>
<proteinExistence type="predicted"/>
<dbReference type="EMBL" id="LNYY01000019">
    <property type="protein sequence ID" value="KTD67697.1"/>
    <property type="molecule type" value="Genomic_DNA"/>
</dbReference>
<keyword evidence="3" id="KW-1185">Reference proteome</keyword>
<protein>
    <submittedName>
        <fullName evidence="2">Glutaredoxin 2</fullName>
    </submittedName>
</protein>
<dbReference type="InterPro" id="IPR036282">
    <property type="entry name" value="Glutathione-S-Trfase_C_sf"/>
</dbReference>
<dbReference type="InterPro" id="IPR004045">
    <property type="entry name" value="Glutathione_S-Trfase_N"/>
</dbReference>
<dbReference type="Proteomes" id="UP000054926">
    <property type="component" value="Unassembled WGS sequence"/>
</dbReference>
<organism evidence="2 3">
    <name type="scientific">Legionella steelei</name>
    <dbReference type="NCBI Taxonomy" id="947033"/>
    <lineage>
        <taxon>Bacteria</taxon>
        <taxon>Pseudomonadati</taxon>
        <taxon>Pseudomonadota</taxon>
        <taxon>Gammaproteobacteria</taxon>
        <taxon>Legionellales</taxon>
        <taxon>Legionellaceae</taxon>
        <taxon>Legionella</taxon>
    </lineage>
</organism>
<feature type="domain" description="GST C-terminal" evidence="1">
    <location>
        <begin position="58"/>
        <end position="182"/>
    </location>
</feature>
<dbReference type="PANTHER" id="PTHR43968:SF6">
    <property type="entry name" value="GLUTATHIONE S-TRANSFERASE OMEGA"/>
    <property type="match status" value="1"/>
</dbReference>
<dbReference type="STRING" id="947033.Lste_0855"/>
<dbReference type="InterPro" id="IPR050983">
    <property type="entry name" value="GST_Omega/HSP26"/>
</dbReference>
<dbReference type="AlphaFoldDB" id="A0A0W0ZEU6"/>
<dbReference type="Pfam" id="PF13409">
    <property type="entry name" value="GST_N_2"/>
    <property type="match status" value="1"/>
</dbReference>
<dbReference type="Gene3D" id="1.20.1050.10">
    <property type="match status" value="1"/>
</dbReference>
<dbReference type="CDD" id="cd03196">
    <property type="entry name" value="GST_C_5"/>
    <property type="match status" value="1"/>
</dbReference>
<evidence type="ECO:0000259" key="1">
    <source>
        <dbReference type="PROSITE" id="PS50405"/>
    </source>
</evidence>
<dbReference type="SUPFAM" id="SSF47616">
    <property type="entry name" value="GST C-terminal domain-like"/>
    <property type="match status" value="1"/>
</dbReference>
<evidence type="ECO:0000313" key="2">
    <source>
        <dbReference type="EMBL" id="KTD67697.1"/>
    </source>
</evidence>
<name>A0A0W0ZEU6_9GAMM</name>
<dbReference type="Pfam" id="PF13410">
    <property type="entry name" value="GST_C_2"/>
    <property type="match status" value="1"/>
</dbReference>
<dbReference type="Gene3D" id="3.40.30.10">
    <property type="entry name" value="Glutaredoxin"/>
    <property type="match status" value="1"/>
</dbReference>
<evidence type="ECO:0000313" key="3">
    <source>
        <dbReference type="Proteomes" id="UP000054926"/>
    </source>
</evidence>
<dbReference type="InterPro" id="IPR036249">
    <property type="entry name" value="Thioredoxin-like_sf"/>
</dbReference>
<comment type="caution">
    <text evidence="2">The sequence shown here is derived from an EMBL/GenBank/DDBJ whole genome shotgun (WGS) entry which is preliminary data.</text>
</comment>
<dbReference type="SUPFAM" id="SSF52833">
    <property type="entry name" value="Thioredoxin-like"/>
    <property type="match status" value="1"/>
</dbReference>
<accession>A0A0W0ZEU6</accession>
<dbReference type="GO" id="GO:0005737">
    <property type="term" value="C:cytoplasm"/>
    <property type="evidence" value="ECO:0007669"/>
    <property type="project" value="TreeGrafter"/>
</dbReference>